<dbReference type="Proteomes" id="UP001526430">
    <property type="component" value="Unassembled WGS sequence"/>
</dbReference>
<feature type="signal peptide" evidence="1">
    <location>
        <begin position="1"/>
        <end position="22"/>
    </location>
</feature>
<feature type="chain" id="PRO_5047097633" description="Virulence factor" evidence="1">
    <location>
        <begin position="23"/>
        <end position="96"/>
    </location>
</feature>
<proteinExistence type="predicted"/>
<comment type="caution">
    <text evidence="2">The sequence shown here is derived from an EMBL/GenBank/DDBJ whole genome shotgun (WGS) entry which is preliminary data.</text>
</comment>
<keyword evidence="1" id="KW-0732">Signal</keyword>
<accession>A0ABT3NSS3</accession>
<keyword evidence="3" id="KW-1185">Reference proteome</keyword>
<name>A0ABT3NSS3_9PROT</name>
<reference evidence="2 3" key="1">
    <citation type="submission" date="2022-10" db="EMBL/GenBank/DDBJ databases">
        <title>Roseococcus glaciei nov., sp. nov., isolated from glacier.</title>
        <authorList>
            <person name="Liu Q."/>
            <person name="Xin Y.-H."/>
        </authorList>
    </citation>
    <scope>NUCLEOTIDE SEQUENCE [LARGE SCALE GENOMIC DNA]</scope>
    <source>
        <strain evidence="2 3">MDT2-1-1</strain>
    </source>
</reference>
<dbReference type="RefSeq" id="WP_301589053.1">
    <property type="nucleotide sequence ID" value="NZ_JAPFQI010000002.1"/>
</dbReference>
<dbReference type="EMBL" id="JAPFQI010000002">
    <property type="protein sequence ID" value="MCW8085201.1"/>
    <property type="molecule type" value="Genomic_DNA"/>
</dbReference>
<evidence type="ECO:0008006" key="4">
    <source>
        <dbReference type="Google" id="ProtNLM"/>
    </source>
</evidence>
<protein>
    <recommendedName>
        <fullName evidence="4">Virulence factor</fullName>
    </recommendedName>
</protein>
<sequence length="96" mass="10789">MRPLRTMILAGLGAMLAAGAQAQSVTFGFGPSYIAPPPPVYYAPPPPPVYYVPPRPVYVPPPPPVYYAPPRYYGPRYYPPPRHRGPPPGHWRNRHW</sequence>
<evidence type="ECO:0000313" key="3">
    <source>
        <dbReference type="Proteomes" id="UP001526430"/>
    </source>
</evidence>
<organism evidence="2 3">
    <name type="scientific">Sabulicella glaciei</name>
    <dbReference type="NCBI Taxonomy" id="2984948"/>
    <lineage>
        <taxon>Bacteria</taxon>
        <taxon>Pseudomonadati</taxon>
        <taxon>Pseudomonadota</taxon>
        <taxon>Alphaproteobacteria</taxon>
        <taxon>Acetobacterales</taxon>
        <taxon>Acetobacteraceae</taxon>
        <taxon>Sabulicella</taxon>
    </lineage>
</organism>
<evidence type="ECO:0000313" key="2">
    <source>
        <dbReference type="EMBL" id="MCW8085201.1"/>
    </source>
</evidence>
<evidence type="ECO:0000256" key="1">
    <source>
        <dbReference type="SAM" id="SignalP"/>
    </source>
</evidence>
<gene>
    <name evidence="2" type="ORF">OF850_06150</name>
</gene>